<evidence type="ECO:0000256" key="1">
    <source>
        <dbReference type="SAM" id="Phobius"/>
    </source>
</evidence>
<keyword evidence="1" id="KW-1133">Transmembrane helix</keyword>
<keyword evidence="1" id="KW-0812">Transmembrane</keyword>
<proteinExistence type="predicted"/>
<feature type="transmembrane region" description="Helical" evidence="1">
    <location>
        <begin position="116"/>
        <end position="136"/>
    </location>
</feature>
<keyword evidence="2" id="KW-0732">Signal</keyword>
<feature type="chain" id="PRO_5046004634" evidence="2">
    <location>
        <begin position="23"/>
        <end position="145"/>
    </location>
</feature>
<gene>
    <name evidence="3" type="ORF">KKP3000_004474</name>
</gene>
<sequence length="145" mass="15815">MKRWFIGLFSVLLLLCPTTAFADSGSVPLHSASASTIQTATLTASSNPAHVQVIRGGRSYSSRSYTSRSYSSRSYGGTGTRSYGSPFGGLGSHLFSFGAGFFLGHLFNPFGFGYGYGPGLGLFHIIFDIFIIWIIWKIIRGMFFR</sequence>
<name>A0ABV5AFD2_9BACL</name>
<feature type="signal peptide" evidence="2">
    <location>
        <begin position="1"/>
        <end position="22"/>
    </location>
</feature>
<accession>A0ABV5AFD2</accession>
<evidence type="ECO:0000313" key="3">
    <source>
        <dbReference type="EMBL" id="MFB5190978.1"/>
    </source>
</evidence>
<evidence type="ECO:0000256" key="2">
    <source>
        <dbReference type="SAM" id="SignalP"/>
    </source>
</evidence>
<organism evidence="3 4">
    <name type="scientific">Alicyclobacillus fastidiosus</name>
    <dbReference type="NCBI Taxonomy" id="392011"/>
    <lineage>
        <taxon>Bacteria</taxon>
        <taxon>Bacillati</taxon>
        <taxon>Bacillota</taxon>
        <taxon>Bacilli</taxon>
        <taxon>Bacillales</taxon>
        <taxon>Alicyclobacillaceae</taxon>
        <taxon>Alicyclobacillus</taxon>
    </lineage>
</organism>
<comment type="caution">
    <text evidence="3">The sequence shown here is derived from an EMBL/GenBank/DDBJ whole genome shotgun (WGS) entry which is preliminary data.</text>
</comment>
<reference evidence="3 4" key="1">
    <citation type="journal article" date="2024" name="Int. J. Mol. Sci.">
        <title>Exploration of Alicyclobacillus spp. Genome in Search of Antibiotic Resistance.</title>
        <authorList>
            <person name="Bucka-Kolendo J."/>
            <person name="Kiousi D.E."/>
            <person name="Dekowska A."/>
            <person name="Mikolajczuk-Szczyrba A."/>
            <person name="Karadedos D.M."/>
            <person name="Michael P."/>
            <person name="Galanis A."/>
            <person name="Sokolowska B."/>
        </authorList>
    </citation>
    <scope>NUCLEOTIDE SEQUENCE [LARGE SCALE GENOMIC DNA]</scope>
    <source>
        <strain evidence="3 4">KKP 3000</strain>
    </source>
</reference>
<dbReference type="Proteomes" id="UP001579974">
    <property type="component" value="Unassembled WGS sequence"/>
</dbReference>
<evidence type="ECO:0000313" key="4">
    <source>
        <dbReference type="Proteomes" id="UP001579974"/>
    </source>
</evidence>
<dbReference type="RefSeq" id="WP_275474601.1">
    <property type="nucleotide sequence ID" value="NZ_CP162940.1"/>
</dbReference>
<keyword evidence="1" id="KW-0472">Membrane</keyword>
<protein>
    <submittedName>
        <fullName evidence="3">Uncharacterized protein</fullName>
    </submittedName>
</protein>
<keyword evidence="4" id="KW-1185">Reference proteome</keyword>
<dbReference type="EMBL" id="JBDXSU010000008">
    <property type="protein sequence ID" value="MFB5190978.1"/>
    <property type="molecule type" value="Genomic_DNA"/>
</dbReference>